<comment type="caution">
    <text evidence="2">The sequence shown here is derived from an EMBL/GenBank/DDBJ whole genome shotgun (WGS) entry which is preliminary data.</text>
</comment>
<proteinExistence type="predicted"/>
<gene>
    <name evidence="2" type="ORF">ACFPH8_12295</name>
</gene>
<organism evidence="2 3">
    <name type="scientific">Bizionia hallyeonensis</name>
    <dbReference type="NCBI Taxonomy" id="1123757"/>
    <lineage>
        <taxon>Bacteria</taxon>
        <taxon>Pseudomonadati</taxon>
        <taxon>Bacteroidota</taxon>
        <taxon>Flavobacteriia</taxon>
        <taxon>Flavobacteriales</taxon>
        <taxon>Flavobacteriaceae</taxon>
        <taxon>Bizionia</taxon>
    </lineage>
</organism>
<feature type="chain" id="PRO_5047225351" evidence="1">
    <location>
        <begin position="22"/>
        <end position="614"/>
    </location>
</feature>
<dbReference type="Gene3D" id="2.60.40.10">
    <property type="entry name" value="Immunoglobulins"/>
    <property type="match status" value="1"/>
</dbReference>
<dbReference type="EMBL" id="JBHSLA010000005">
    <property type="protein sequence ID" value="MFC5196114.1"/>
    <property type="molecule type" value="Genomic_DNA"/>
</dbReference>
<evidence type="ECO:0000256" key="1">
    <source>
        <dbReference type="SAM" id="SignalP"/>
    </source>
</evidence>
<dbReference type="Pfam" id="PF13585">
    <property type="entry name" value="CHU_C"/>
    <property type="match status" value="1"/>
</dbReference>
<keyword evidence="3" id="KW-1185">Reference proteome</keyword>
<name>A0ABW0C909_9FLAO</name>
<reference evidence="3" key="1">
    <citation type="journal article" date="2019" name="Int. J. Syst. Evol. Microbiol.">
        <title>The Global Catalogue of Microorganisms (GCM) 10K type strain sequencing project: providing services to taxonomists for standard genome sequencing and annotation.</title>
        <authorList>
            <consortium name="The Broad Institute Genomics Platform"/>
            <consortium name="The Broad Institute Genome Sequencing Center for Infectious Disease"/>
            <person name="Wu L."/>
            <person name="Ma J."/>
        </authorList>
    </citation>
    <scope>NUCLEOTIDE SEQUENCE [LARGE SCALE GENOMIC DNA]</scope>
    <source>
        <strain evidence="3">JCM 17978</strain>
    </source>
</reference>
<accession>A0ABW0C909</accession>
<dbReference type="PROSITE" id="PS51257">
    <property type="entry name" value="PROKAR_LIPOPROTEIN"/>
    <property type="match status" value="1"/>
</dbReference>
<dbReference type="InterPro" id="IPR013783">
    <property type="entry name" value="Ig-like_fold"/>
</dbReference>
<evidence type="ECO:0000313" key="2">
    <source>
        <dbReference type="EMBL" id="MFC5196114.1"/>
    </source>
</evidence>
<keyword evidence="1" id="KW-0732">Signal</keyword>
<sequence length="614" mass="69429">MFQLNKIIVFICCIATSVACSQEIALFQQFNGRYDYLAIGNTLNPFENNLDRSFCEILPQSQAELTLNPDWNVVAAYLYWAGSGSGDTEVSLNGIPFLADNTHLVDYNDPNYGLLTYFSCYTDITEYIRTVRNSMYTFSDLDISNILTTNDGYCNNRTNFAGWSIYIIYENTNLPLNQINLFQGLEIINRNVQEKTILLDNINVLDNEGAKIGFLAWEGDANLNYGESLLINNNILSNPPLNPANNAFNGTNSFTASNTFYNGDLDVYNIENNIAIGDNSVEIKLTTGDLDEFGILQADLIILNNMITVLNSQLPDATIILDAYRLECATRIVTIDYTAFNINSTEILPAATPIAFYADGLLVAQSETQDMIPIDGFETQSITINIPDIIPDSFTLQIIIDDVGNGTGIVTELNELNNITTEPITLLPIPEVTQLQPLEACDIGFNQATFNLTEQLQFIDYESIEDVSYYESETDLFNQENQILIPEYFNNDTSPQEIFIRIDTDFCFNFYKFNVRVKNCPPYIPQVFTPNHDGFNDWFNIQGLYTIFENHKLLIYNRWGTLIFEGNNDLPWDGKANKGISNQGNLVPVGTYFYVLYLNDSNYETMTGYVYVNY</sequence>
<protein>
    <submittedName>
        <fullName evidence="2">Gliding motility-associated C-terminal domain-containing protein</fullName>
    </submittedName>
</protein>
<dbReference type="InterPro" id="IPR026341">
    <property type="entry name" value="T9SS_type_B"/>
</dbReference>
<evidence type="ECO:0000313" key="3">
    <source>
        <dbReference type="Proteomes" id="UP001596162"/>
    </source>
</evidence>
<dbReference type="Proteomes" id="UP001596162">
    <property type="component" value="Unassembled WGS sequence"/>
</dbReference>
<dbReference type="RefSeq" id="WP_376861349.1">
    <property type="nucleotide sequence ID" value="NZ_JBHSLA010000005.1"/>
</dbReference>
<feature type="signal peptide" evidence="1">
    <location>
        <begin position="1"/>
        <end position="21"/>
    </location>
</feature>
<dbReference type="NCBIfam" id="TIGR04131">
    <property type="entry name" value="Bac_Flav_CTERM"/>
    <property type="match status" value="1"/>
</dbReference>